<protein>
    <submittedName>
        <fullName evidence="1">Uncharacterized protein</fullName>
    </submittedName>
</protein>
<evidence type="ECO:0000313" key="1">
    <source>
        <dbReference type="EMBL" id="NIE49624.1"/>
    </source>
</evidence>
<reference evidence="1" key="1">
    <citation type="submission" date="2020-03" db="EMBL/GenBank/DDBJ databases">
        <title>A transcriptome and proteome of the tick Rhipicephalus microplus shaped by the genetic composition of its hosts and developmental stage.</title>
        <authorList>
            <person name="Garcia G.R."/>
            <person name="Ribeiro J.M.C."/>
            <person name="Maruyama S.R."/>
            <person name="Gardinasse L.G."/>
            <person name="Nelson K."/>
            <person name="Ferreira B.R."/>
            <person name="Andrade T.G."/>
            <person name="Santos I.K.F.M."/>
        </authorList>
    </citation>
    <scope>NUCLEOTIDE SEQUENCE</scope>
    <source>
        <strain evidence="1">NSGR</strain>
        <tissue evidence="1">Salivary glands</tissue>
    </source>
</reference>
<dbReference type="AlphaFoldDB" id="A0A6G5AFC9"/>
<dbReference type="EMBL" id="GIKN01007351">
    <property type="protein sequence ID" value="NIE49624.1"/>
    <property type="molecule type" value="Transcribed_RNA"/>
</dbReference>
<organism evidence="1">
    <name type="scientific">Rhipicephalus microplus</name>
    <name type="common">Cattle tick</name>
    <name type="synonym">Boophilus microplus</name>
    <dbReference type="NCBI Taxonomy" id="6941"/>
    <lineage>
        <taxon>Eukaryota</taxon>
        <taxon>Metazoa</taxon>
        <taxon>Ecdysozoa</taxon>
        <taxon>Arthropoda</taxon>
        <taxon>Chelicerata</taxon>
        <taxon>Arachnida</taxon>
        <taxon>Acari</taxon>
        <taxon>Parasitiformes</taxon>
        <taxon>Ixodida</taxon>
        <taxon>Ixodoidea</taxon>
        <taxon>Ixodidae</taxon>
        <taxon>Rhipicephalinae</taxon>
        <taxon>Rhipicephalus</taxon>
        <taxon>Boophilus</taxon>
    </lineage>
</organism>
<accession>A0A6G5AFC9</accession>
<sequence length="140" mass="15722">MRTSAQKTKKEIDLLVFTTAAFVSTIEHSMPLRECVQIGLLLQVHSTEPLYNVLSSFLDDLRRNSVADIRYSGLQVIWRLRLSHVNTIFHGCGSCIFDGAENAVGPCAQIWMHNKEPQVVKISGALHYSVSYNHMVILGH</sequence>
<proteinExistence type="predicted"/>
<name>A0A6G5AFC9_RHIMP</name>